<keyword evidence="1" id="KW-0732">Signal</keyword>
<keyword evidence="3" id="KW-1185">Reference proteome</keyword>
<dbReference type="Gene3D" id="3.10.450.50">
    <property type="match status" value="1"/>
</dbReference>
<organism evidence="2 3">
    <name type="scientific">Agaribacillus aureus</name>
    <dbReference type="NCBI Taxonomy" id="3051825"/>
    <lineage>
        <taxon>Bacteria</taxon>
        <taxon>Pseudomonadati</taxon>
        <taxon>Bacteroidota</taxon>
        <taxon>Cytophagia</taxon>
        <taxon>Cytophagales</taxon>
        <taxon>Splendidivirgaceae</taxon>
        <taxon>Agaribacillus</taxon>
    </lineage>
</organism>
<name>A0ABT8L4Y9_9BACT</name>
<gene>
    <name evidence="2" type="ORF">QQ020_04500</name>
</gene>
<dbReference type="InterPro" id="IPR032710">
    <property type="entry name" value="NTF2-like_dom_sf"/>
</dbReference>
<comment type="caution">
    <text evidence="2">The sequence shown here is derived from an EMBL/GenBank/DDBJ whole genome shotgun (WGS) entry which is preliminary data.</text>
</comment>
<proteinExistence type="predicted"/>
<feature type="signal peptide" evidence="1">
    <location>
        <begin position="1"/>
        <end position="19"/>
    </location>
</feature>
<dbReference type="PROSITE" id="PS51257">
    <property type="entry name" value="PROKAR_LIPOPROTEIN"/>
    <property type="match status" value="1"/>
</dbReference>
<dbReference type="RefSeq" id="WP_346756628.1">
    <property type="nucleotide sequence ID" value="NZ_JAUJEB010000001.1"/>
</dbReference>
<dbReference type="Proteomes" id="UP001172083">
    <property type="component" value="Unassembled WGS sequence"/>
</dbReference>
<dbReference type="SUPFAM" id="SSF54427">
    <property type="entry name" value="NTF2-like"/>
    <property type="match status" value="1"/>
</dbReference>
<dbReference type="CDD" id="cd00531">
    <property type="entry name" value="NTF2_like"/>
    <property type="match status" value="1"/>
</dbReference>
<evidence type="ECO:0000256" key="1">
    <source>
        <dbReference type="SAM" id="SignalP"/>
    </source>
</evidence>
<evidence type="ECO:0000313" key="3">
    <source>
        <dbReference type="Proteomes" id="UP001172083"/>
    </source>
</evidence>
<sequence length="166" mass="19086">MRLAAYAISLLLIALSFSACSRKKKELEESEENALSRKRIESTLARYYQDFSDRNWLAFATHFWEGAVLTTVWQKPSESAEDVHYTTIPEFIAKAPEGPDSQPIFEEKMVKSDIKVEGGLAQAWVFYEAKFGSEDSLYHWEGIDAITLIRFNNQWKIASIAYMSRD</sequence>
<reference evidence="2" key="1">
    <citation type="submission" date="2023-06" db="EMBL/GenBank/DDBJ databases">
        <title>Genomic of Agaribacillus aureum.</title>
        <authorList>
            <person name="Wang G."/>
        </authorList>
    </citation>
    <scope>NUCLEOTIDE SEQUENCE</scope>
    <source>
        <strain evidence="2">BMA12</strain>
    </source>
</reference>
<evidence type="ECO:0000313" key="2">
    <source>
        <dbReference type="EMBL" id="MDN5211293.1"/>
    </source>
</evidence>
<feature type="chain" id="PRO_5046116286" evidence="1">
    <location>
        <begin position="20"/>
        <end position="166"/>
    </location>
</feature>
<dbReference type="EMBL" id="JAUJEB010000001">
    <property type="protein sequence ID" value="MDN5211293.1"/>
    <property type="molecule type" value="Genomic_DNA"/>
</dbReference>
<accession>A0ABT8L4Y9</accession>
<protein>
    <submittedName>
        <fullName evidence="2">Nuclear transport factor 2 family protein</fullName>
    </submittedName>
</protein>